<feature type="transmembrane region" description="Helical" evidence="3">
    <location>
        <begin position="432"/>
        <end position="453"/>
    </location>
</feature>
<gene>
    <name evidence="6" type="ORF">FKV23_06640</name>
</gene>
<keyword evidence="7" id="KW-1185">Reference proteome</keyword>
<dbReference type="EMBL" id="CP041242">
    <property type="protein sequence ID" value="QDH69807.1"/>
    <property type="molecule type" value="Genomic_DNA"/>
</dbReference>
<dbReference type="InterPro" id="IPR057840">
    <property type="entry name" value="FimV_N"/>
</dbReference>
<dbReference type="Proteomes" id="UP000317199">
    <property type="component" value="Chromosome"/>
</dbReference>
<dbReference type="NCBIfam" id="TIGR03504">
    <property type="entry name" value="FimV_Cterm"/>
    <property type="match status" value="1"/>
</dbReference>
<feature type="region of interest" description="Disordered" evidence="2">
    <location>
        <begin position="346"/>
        <end position="366"/>
    </location>
</feature>
<evidence type="ECO:0000256" key="2">
    <source>
        <dbReference type="SAM" id="MobiDB-lite"/>
    </source>
</evidence>
<evidence type="ECO:0000256" key="4">
    <source>
        <dbReference type="SAM" id="SignalP"/>
    </source>
</evidence>
<dbReference type="Pfam" id="PF25800">
    <property type="entry name" value="FimV_N"/>
    <property type="match status" value="1"/>
</dbReference>
<dbReference type="CDD" id="cd00118">
    <property type="entry name" value="LysM"/>
    <property type="match status" value="1"/>
</dbReference>
<organism evidence="6 7">
    <name type="scientific">Marilutibacter alkalisoli</name>
    <dbReference type="NCBI Taxonomy" id="2591633"/>
    <lineage>
        <taxon>Bacteria</taxon>
        <taxon>Pseudomonadati</taxon>
        <taxon>Pseudomonadota</taxon>
        <taxon>Gammaproteobacteria</taxon>
        <taxon>Lysobacterales</taxon>
        <taxon>Lysobacteraceae</taxon>
        <taxon>Marilutibacter</taxon>
    </lineage>
</organism>
<dbReference type="InterPro" id="IPR020011">
    <property type="entry name" value="FimV_C"/>
</dbReference>
<keyword evidence="3" id="KW-1133">Transmembrane helix</keyword>
<dbReference type="Gene3D" id="3.10.350.10">
    <property type="entry name" value="LysM domain"/>
    <property type="match status" value="1"/>
</dbReference>
<keyword evidence="3" id="KW-0812">Transmembrane</keyword>
<dbReference type="InterPro" id="IPR020012">
    <property type="entry name" value="LysM_FimV"/>
</dbReference>
<keyword evidence="3" id="KW-0472">Membrane</keyword>
<proteinExistence type="predicted"/>
<evidence type="ECO:0000256" key="3">
    <source>
        <dbReference type="SAM" id="Phobius"/>
    </source>
</evidence>
<feature type="compositionally biased region" description="Polar residues" evidence="2">
    <location>
        <begin position="350"/>
        <end position="360"/>
    </location>
</feature>
<evidence type="ECO:0000313" key="7">
    <source>
        <dbReference type="Proteomes" id="UP000317199"/>
    </source>
</evidence>
<name>A0A514BR03_9GAMM</name>
<dbReference type="Gene3D" id="1.20.58.2200">
    <property type="match status" value="1"/>
</dbReference>
<dbReference type="NCBIfam" id="TIGR03505">
    <property type="entry name" value="FimV_core"/>
    <property type="match status" value="1"/>
</dbReference>
<feature type="chain" id="PRO_5022119760" evidence="4">
    <location>
        <begin position="28"/>
        <end position="622"/>
    </location>
</feature>
<dbReference type="InterPro" id="IPR038440">
    <property type="entry name" value="FimV_C_sf"/>
</dbReference>
<feature type="domain" description="FimV N-terminal" evidence="5">
    <location>
        <begin position="28"/>
        <end position="136"/>
    </location>
</feature>
<sequence>MTGTLVKQFVRCALALALAVASGAASALGLGEIVVRSSLDQPLLAEIPIISSDPGELERLQARLASPETFARVGLQPPQGVVSGLRFMVGLDNAGNPVVRVTSSEPVNQAALTFLVEVDWGQGRLVREYSALLDAPRTVAAPVQPPIEAPQAAPSNIIEREPLATAVEPAPETDESASEPMVAEISVSPEPEARLITAEPAPVPRPIATARPARRVEGDSYQVAGGDTLSAIAASMPGARGFSLNQRMIALLQANPEAFIDGNIHRLKAGAVLRIPGADTIGALDRAEVNALVREQTRQWRQPVAAVPQPAEAGRIGAAASADGASVDGSSTGPAVADARLEIVPPGASDATSAGNQSGISAGGEGNMLRQDMQAQENLAAREAELEEMKARVAELETLQEQQQKLIELKDSELAEVQQRLAQSPQEAEASVLPWFFGGFGLLLAALAGGWALRQRKPKPVFRAPDSDRRASLAAGFATSGATAAAAGEGETEVTPEPELAGAAIPEAPVVVEDAAAPAVEADGADGADEGMEFEPAATWQQPAVASSPAWHGPADRTLAEVTATEAAGSDSGGGGNERLELARAYIALGDHDSARQLLAEVRLHGDLAARQQAMQMLRELE</sequence>
<keyword evidence="4" id="KW-0732">Signal</keyword>
<dbReference type="KEGG" id="lyj:FKV23_06640"/>
<dbReference type="InterPro" id="IPR036779">
    <property type="entry name" value="LysM_dom_sf"/>
</dbReference>
<dbReference type="AlphaFoldDB" id="A0A514BR03"/>
<dbReference type="OrthoDB" id="5298707at2"/>
<evidence type="ECO:0000313" key="6">
    <source>
        <dbReference type="EMBL" id="QDH69807.1"/>
    </source>
</evidence>
<keyword evidence="1" id="KW-0175">Coiled coil</keyword>
<feature type="coiled-coil region" evidence="1">
    <location>
        <begin position="372"/>
        <end position="416"/>
    </location>
</feature>
<feature type="signal peptide" evidence="4">
    <location>
        <begin position="1"/>
        <end position="27"/>
    </location>
</feature>
<accession>A0A514BR03</accession>
<evidence type="ECO:0000256" key="1">
    <source>
        <dbReference type="SAM" id="Coils"/>
    </source>
</evidence>
<protein>
    <submittedName>
        <fullName evidence="6">Ferrous iron transporter B</fullName>
    </submittedName>
</protein>
<reference evidence="6 7" key="1">
    <citation type="submission" date="2019-06" db="EMBL/GenBank/DDBJ databases">
        <title>Lysobacter alkalisoli sp. nov. isolated from saline-alkali soil.</title>
        <authorList>
            <person name="Sun J.-Q."/>
            <person name="Xu L."/>
        </authorList>
    </citation>
    <scope>NUCLEOTIDE SEQUENCE [LARGE SCALE GENOMIC DNA]</scope>
    <source>
        <strain evidence="6 7">SJ-36</strain>
    </source>
</reference>
<evidence type="ECO:0000259" key="5">
    <source>
        <dbReference type="Pfam" id="PF25800"/>
    </source>
</evidence>
<dbReference type="InterPro" id="IPR018392">
    <property type="entry name" value="LysM"/>
</dbReference>